<dbReference type="Proteomes" id="UP001265746">
    <property type="component" value="Unassembled WGS sequence"/>
</dbReference>
<dbReference type="Pfam" id="PF00651">
    <property type="entry name" value="BTB"/>
    <property type="match status" value="1"/>
</dbReference>
<comment type="caution">
    <text evidence="2">The sequence shown here is derived from an EMBL/GenBank/DDBJ whole genome shotgun (WGS) entry which is preliminary data.</text>
</comment>
<evidence type="ECO:0000313" key="3">
    <source>
        <dbReference type="Proteomes" id="UP001265746"/>
    </source>
</evidence>
<evidence type="ECO:0000313" key="2">
    <source>
        <dbReference type="EMBL" id="KAK2611763.1"/>
    </source>
</evidence>
<protein>
    <recommendedName>
        <fullName evidence="1">BTB domain-containing protein</fullName>
    </recommendedName>
</protein>
<keyword evidence="3" id="KW-1185">Reference proteome</keyword>
<dbReference type="AlphaFoldDB" id="A0AAD9SMQ8"/>
<evidence type="ECO:0000259" key="1">
    <source>
        <dbReference type="PROSITE" id="PS50097"/>
    </source>
</evidence>
<dbReference type="InterPro" id="IPR000210">
    <property type="entry name" value="BTB/POZ_dom"/>
</dbReference>
<reference evidence="2" key="1">
    <citation type="submission" date="2023-06" db="EMBL/GenBank/DDBJ databases">
        <authorList>
            <person name="Noh H."/>
        </authorList>
    </citation>
    <scope>NUCLEOTIDE SEQUENCE</scope>
    <source>
        <strain evidence="2">DUCC20226</strain>
    </source>
</reference>
<dbReference type="InterPro" id="IPR011333">
    <property type="entry name" value="SKP1/BTB/POZ_sf"/>
</dbReference>
<dbReference type="SMART" id="SM00225">
    <property type="entry name" value="BTB"/>
    <property type="match status" value="1"/>
</dbReference>
<sequence length="206" mass="23698">MPGSLWGEENYADATIKMGEKIWRVHRLVVCKQSKYFEKALEGSEFLEEDVNAMLKYLYFHELELSQQKDPITTFVVADYFQVTSLRTKAINELTMGLGQLAKKKYFSNFKKWSHLILGQHADTQLERTMIKVIAENLQMVMHESGAWDELTDAYPLLCKKVLADMTPKPTETDVVKRPAGVAFDDTYHLRSGSNKRGFRPGSTFY</sequence>
<name>A0AAD9SMQ8_PHOAM</name>
<dbReference type="EMBL" id="JAUJFL010000002">
    <property type="protein sequence ID" value="KAK2611763.1"/>
    <property type="molecule type" value="Genomic_DNA"/>
</dbReference>
<dbReference type="PROSITE" id="PS50097">
    <property type="entry name" value="BTB"/>
    <property type="match status" value="1"/>
</dbReference>
<accession>A0AAD9SMQ8</accession>
<organism evidence="2 3">
    <name type="scientific">Phomopsis amygdali</name>
    <name type="common">Fusicoccum amygdali</name>
    <dbReference type="NCBI Taxonomy" id="1214568"/>
    <lineage>
        <taxon>Eukaryota</taxon>
        <taxon>Fungi</taxon>
        <taxon>Dikarya</taxon>
        <taxon>Ascomycota</taxon>
        <taxon>Pezizomycotina</taxon>
        <taxon>Sordariomycetes</taxon>
        <taxon>Sordariomycetidae</taxon>
        <taxon>Diaporthales</taxon>
        <taxon>Diaporthaceae</taxon>
        <taxon>Diaporthe</taxon>
    </lineage>
</organism>
<proteinExistence type="predicted"/>
<dbReference type="Gene3D" id="3.30.710.10">
    <property type="entry name" value="Potassium Channel Kv1.1, Chain A"/>
    <property type="match status" value="1"/>
</dbReference>
<feature type="domain" description="BTB" evidence="1">
    <location>
        <begin position="12"/>
        <end position="67"/>
    </location>
</feature>
<dbReference type="CDD" id="cd18186">
    <property type="entry name" value="BTB_POZ_ZBTB_KLHL-like"/>
    <property type="match status" value="1"/>
</dbReference>
<dbReference type="SUPFAM" id="SSF54695">
    <property type="entry name" value="POZ domain"/>
    <property type="match status" value="1"/>
</dbReference>
<gene>
    <name evidence="2" type="ORF">N8I77_005087</name>
</gene>